<dbReference type="EC" id="5.4.4.2" evidence="3"/>
<keyword evidence="8" id="KW-1185">Reference proteome</keyword>
<evidence type="ECO:0000313" key="8">
    <source>
        <dbReference type="Proteomes" id="UP001596266"/>
    </source>
</evidence>
<dbReference type="InterPro" id="IPR005801">
    <property type="entry name" value="ADC_synthase"/>
</dbReference>
<reference evidence="8" key="1">
    <citation type="journal article" date="2019" name="Int. J. Syst. Evol. Microbiol.">
        <title>The Global Catalogue of Microorganisms (GCM) 10K type strain sequencing project: providing services to taxonomists for standard genome sequencing and annotation.</title>
        <authorList>
            <consortium name="The Broad Institute Genomics Platform"/>
            <consortium name="The Broad Institute Genome Sequencing Center for Infectious Disease"/>
            <person name="Wu L."/>
            <person name="Ma J."/>
        </authorList>
    </citation>
    <scope>NUCLEOTIDE SEQUENCE [LARGE SCALE GENOMIC DNA]</scope>
    <source>
        <strain evidence="8">CGMCC 1.15277</strain>
    </source>
</reference>
<dbReference type="PANTHER" id="PTHR42839:SF2">
    <property type="entry name" value="ISOCHORISMATE SYNTHASE ENTC"/>
    <property type="match status" value="1"/>
</dbReference>
<evidence type="ECO:0000256" key="1">
    <source>
        <dbReference type="ARBA" id="ARBA00000799"/>
    </source>
</evidence>
<dbReference type="Proteomes" id="UP001596266">
    <property type="component" value="Unassembled WGS sequence"/>
</dbReference>
<comment type="catalytic activity">
    <reaction evidence="1">
        <text>chorismate = isochorismate</text>
        <dbReference type="Rhea" id="RHEA:18985"/>
        <dbReference type="ChEBI" id="CHEBI:29748"/>
        <dbReference type="ChEBI" id="CHEBI:29780"/>
        <dbReference type="EC" id="5.4.4.2"/>
    </reaction>
</comment>
<keyword evidence="4" id="KW-0413">Isomerase</keyword>
<dbReference type="Pfam" id="PF00425">
    <property type="entry name" value="Chorismate_bind"/>
    <property type="match status" value="1"/>
</dbReference>
<dbReference type="InterPro" id="IPR015890">
    <property type="entry name" value="Chorismate_C"/>
</dbReference>
<evidence type="ECO:0000256" key="5">
    <source>
        <dbReference type="ARBA" id="ARBA00041564"/>
    </source>
</evidence>
<comment type="caution">
    <text evidence="7">The sequence shown here is derived from an EMBL/GenBank/DDBJ whole genome shotgun (WGS) entry which is preliminary data.</text>
</comment>
<name>A0ABW1X183_9ACTN</name>
<dbReference type="RefSeq" id="WP_343885069.1">
    <property type="nucleotide sequence ID" value="NZ_BAAAKI010000004.1"/>
</dbReference>
<evidence type="ECO:0000256" key="2">
    <source>
        <dbReference type="ARBA" id="ARBA00005297"/>
    </source>
</evidence>
<feature type="domain" description="Chorismate-utilising enzyme C-terminal" evidence="6">
    <location>
        <begin position="157"/>
        <end position="403"/>
    </location>
</feature>
<dbReference type="SUPFAM" id="SSF56322">
    <property type="entry name" value="ADC synthase"/>
    <property type="match status" value="1"/>
</dbReference>
<evidence type="ECO:0000256" key="4">
    <source>
        <dbReference type="ARBA" id="ARBA00023235"/>
    </source>
</evidence>
<proteinExistence type="inferred from homology"/>
<evidence type="ECO:0000259" key="6">
    <source>
        <dbReference type="Pfam" id="PF00425"/>
    </source>
</evidence>
<gene>
    <name evidence="7" type="ORF">ACFP57_04730</name>
</gene>
<sequence>MIVNPGSERMRARTIAIPDPGNLERFLVPGNSQAFLRRGDGIVGIGEAARFCPDSLDAADIWWDEFVADLEHESELWGVRGVGPVAFGSFTFDPDHTSEPSSFVVPQVIVARRRERAWLTVIGRGDDLAEQMPDVQPWPEAPVGVSWRDGGLGARAWGGIVGEVVDLLTKGPVEKVVLARDIVATASEPIDERWLVQQLVNSYRDCWVYSVDGLVGASPEMLVRRDGGLATSRVLAGTMRRSEVAEDDALLANRLTASLKDLREHEFAVESVSKALSPFCDAMNVPDAPYVLELPNVLHLATDITGVASPGASSLRLAAALHPSAAVCGTPTHLARDLIAEVEGLDRGRYAGPVGWIDTQGDGEWAIALRGGLVRGNELQAFAGCGIVRGSEPEQEIAETIAKFQPIREALGG</sequence>
<protein>
    <recommendedName>
        <fullName evidence="3">isochorismate synthase</fullName>
        <ecNumber evidence="3">5.4.4.2</ecNumber>
    </recommendedName>
    <alternativeName>
        <fullName evidence="5">Isochorismate mutase</fullName>
    </alternativeName>
</protein>
<comment type="similarity">
    <text evidence="2">Belongs to the isochorismate synthase family.</text>
</comment>
<evidence type="ECO:0000313" key="7">
    <source>
        <dbReference type="EMBL" id="MFC6396295.1"/>
    </source>
</evidence>
<accession>A0ABW1X183</accession>
<evidence type="ECO:0000256" key="3">
    <source>
        <dbReference type="ARBA" id="ARBA00012824"/>
    </source>
</evidence>
<dbReference type="EMBL" id="JBHSUA010000009">
    <property type="protein sequence ID" value="MFC6396295.1"/>
    <property type="molecule type" value="Genomic_DNA"/>
</dbReference>
<dbReference type="NCBIfam" id="TIGR00543">
    <property type="entry name" value="isochor_syn"/>
    <property type="match status" value="1"/>
</dbReference>
<dbReference type="PANTHER" id="PTHR42839">
    <property type="entry name" value="ISOCHORISMATE SYNTHASE ENTC"/>
    <property type="match status" value="1"/>
</dbReference>
<dbReference type="Gene3D" id="3.60.120.10">
    <property type="entry name" value="Anthranilate synthase"/>
    <property type="match status" value="1"/>
</dbReference>
<dbReference type="InterPro" id="IPR004561">
    <property type="entry name" value="IsoChor_synthase"/>
</dbReference>
<organism evidence="7 8">
    <name type="scientific">Luteococcus sanguinis</name>
    <dbReference type="NCBI Taxonomy" id="174038"/>
    <lineage>
        <taxon>Bacteria</taxon>
        <taxon>Bacillati</taxon>
        <taxon>Actinomycetota</taxon>
        <taxon>Actinomycetes</taxon>
        <taxon>Propionibacteriales</taxon>
        <taxon>Propionibacteriaceae</taxon>
        <taxon>Luteococcus</taxon>
    </lineage>
</organism>